<accession>A0A0E0FMK6</accession>
<dbReference type="EnsemblPlants" id="ONIVA01G20610.1">
    <property type="protein sequence ID" value="ONIVA01G20610.1"/>
    <property type="gene ID" value="ONIVA01G20610"/>
</dbReference>
<dbReference type="HOGENOM" id="CLU_1985160_0_0_1"/>
<reference evidence="2" key="2">
    <citation type="submission" date="2018-04" db="EMBL/GenBank/DDBJ databases">
        <title>OnivRS2 (Oryza nivara Reference Sequence Version 2).</title>
        <authorList>
            <person name="Zhang J."/>
            <person name="Kudrna D."/>
            <person name="Lee S."/>
            <person name="Talag J."/>
            <person name="Rajasekar S."/>
            <person name="Welchert J."/>
            <person name="Hsing Y.-I."/>
            <person name="Wing R.A."/>
        </authorList>
    </citation>
    <scope>NUCLEOTIDE SEQUENCE [LARGE SCALE GENOMIC DNA]</scope>
</reference>
<reference evidence="2" key="1">
    <citation type="submission" date="2015-04" db="UniProtKB">
        <authorList>
            <consortium name="EnsemblPlants"/>
        </authorList>
    </citation>
    <scope>IDENTIFICATION</scope>
    <source>
        <strain evidence="2">SL10</strain>
    </source>
</reference>
<feature type="region of interest" description="Disordered" evidence="1">
    <location>
        <begin position="107"/>
        <end position="126"/>
    </location>
</feature>
<evidence type="ECO:0000313" key="2">
    <source>
        <dbReference type="EnsemblPlants" id="ONIVA01G20610.1"/>
    </source>
</evidence>
<keyword evidence="3" id="KW-1185">Reference proteome</keyword>
<organism evidence="2">
    <name type="scientific">Oryza nivara</name>
    <name type="common">Indian wild rice</name>
    <name type="synonym">Oryza sativa f. spontanea</name>
    <dbReference type="NCBI Taxonomy" id="4536"/>
    <lineage>
        <taxon>Eukaryota</taxon>
        <taxon>Viridiplantae</taxon>
        <taxon>Streptophyta</taxon>
        <taxon>Embryophyta</taxon>
        <taxon>Tracheophyta</taxon>
        <taxon>Spermatophyta</taxon>
        <taxon>Magnoliopsida</taxon>
        <taxon>Liliopsida</taxon>
        <taxon>Poales</taxon>
        <taxon>Poaceae</taxon>
        <taxon>BOP clade</taxon>
        <taxon>Oryzoideae</taxon>
        <taxon>Oryzeae</taxon>
        <taxon>Oryzinae</taxon>
        <taxon>Oryza</taxon>
    </lineage>
</organism>
<dbReference type="AlphaFoldDB" id="A0A0E0FMK6"/>
<feature type="region of interest" description="Disordered" evidence="1">
    <location>
        <begin position="1"/>
        <end position="20"/>
    </location>
</feature>
<dbReference type="Proteomes" id="UP000006591">
    <property type="component" value="Chromosome 1"/>
</dbReference>
<dbReference type="Gramene" id="ONIVA01G20610.1">
    <property type="protein sequence ID" value="ONIVA01G20610.1"/>
    <property type="gene ID" value="ONIVA01G20610"/>
</dbReference>
<name>A0A0E0FMK6_ORYNI</name>
<sequence>MSSSLLSGAEVREGSEEGSPLLEMEECGCQWEEGGDSVGVVVRGRGRGGVTLVRGGGTRLTVGARGDGIICCQGHRQGGVRGGVTLVCSACAKGGMRVATVMEEKEQRVHGAVHKGEGVRERERDG</sequence>
<evidence type="ECO:0000256" key="1">
    <source>
        <dbReference type="SAM" id="MobiDB-lite"/>
    </source>
</evidence>
<evidence type="ECO:0000313" key="3">
    <source>
        <dbReference type="Proteomes" id="UP000006591"/>
    </source>
</evidence>
<protein>
    <submittedName>
        <fullName evidence="2">Uncharacterized protein</fullName>
    </submittedName>
</protein>
<proteinExistence type="predicted"/>